<keyword evidence="14" id="KW-0175">Coiled coil</keyword>
<evidence type="ECO:0000256" key="12">
    <source>
        <dbReference type="PROSITE-ProRule" id="PRU00110"/>
    </source>
</evidence>
<dbReference type="SUPFAM" id="SSF55874">
    <property type="entry name" value="ATPase domain of HSP90 chaperone/DNA topoisomerase II/histidine kinase"/>
    <property type="match status" value="1"/>
</dbReference>
<feature type="modified residue" description="4-aspartylphosphate" evidence="13">
    <location>
        <position position="531"/>
    </location>
</feature>
<dbReference type="InterPro" id="IPR004358">
    <property type="entry name" value="Sig_transdc_His_kin-like_C"/>
</dbReference>
<evidence type="ECO:0000256" key="5">
    <source>
        <dbReference type="ARBA" id="ARBA00022553"/>
    </source>
</evidence>
<keyword evidence="18" id="KW-0808">Transferase</keyword>
<comment type="catalytic activity">
    <reaction evidence="1">
        <text>ATP + protein L-histidine = ADP + protein N-phospho-L-histidine.</text>
        <dbReference type="EC" id="2.7.13.3"/>
    </reaction>
</comment>
<dbReference type="SUPFAM" id="SSF47226">
    <property type="entry name" value="Histidine-containing phosphotransfer domain, HPT domain"/>
    <property type="match status" value="1"/>
</dbReference>
<dbReference type="PANTHER" id="PTHR45339:SF1">
    <property type="entry name" value="HYBRID SIGNAL TRANSDUCTION HISTIDINE KINASE J"/>
    <property type="match status" value="1"/>
</dbReference>
<dbReference type="Gene3D" id="3.40.50.2300">
    <property type="match status" value="1"/>
</dbReference>
<protein>
    <recommendedName>
        <fullName evidence="3">histidine kinase</fullName>
        <ecNumber evidence="3">2.7.13.3</ecNumber>
    </recommendedName>
</protein>
<dbReference type="SMART" id="SM00448">
    <property type="entry name" value="REC"/>
    <property type="match status" value="1"/>
</dbReference>
<keyword evidence="18" id="KW-0418">Kinase</keyword>
<keyword evidence="5 13" id="KW-0597">Phosphoprotein</keyword>
<keyword evidence="11" id="KW-0472">Membrane</keyword>
<dbReference type="SUPFAM" id="SSF52172">
    <property type="entry name" value="CheY-like"/>
    <property type="match status" value="2"/>
</dbReference>
<dbReference type="PROSITE" id="PS50894">
    <property type="entry name" value="HPT"/>
    <property type="match status" value="1"/>
</dbReference>
<keyword evidence="10" id="KW-0902">Two-component regulatory system</keyword>
<keyword evidence="6" id="KW-0812">Transmembrane</keyword>
<feature type="domain" description="Histidine kinase" evidence="15">
    <location>
        <begin position="102"/>
        <end position="323"/>
    </location>
</feature>
<dbReference type="CDD" id="cd16922">
    <property type="entry name" value="HATPase_EvgS-ArcB-TorS-like"/>
    <property type="match status" value="1"/>
</dbReference>
<evidence type="ECO:0000256" key="3">
    <source>
        <dbReference type="ARBA" id="ARBA00012438"/>
    </source>
</evidence>
<evidence type="ECO:0000256" key="1">
    <source>
        <dbReference type="ARBA" id="ARBA00000085"/>
    </source>
</evidence>
<evidence type="ECO:0000259" key="16">
    <source>
        <dbReference type="PROSITE" id="PS50110"/>
    </source>
</evidence>
<name>A0ABR5NJI2_9GAMM</name>
<keyword evidence="19" id="KW-1185">Reference proteome</keyword>
<gene>
    <name evidence="18" type="ORF">ABB22_10605</name>
</gene>
<dbReference type="EMBL" id="LDJG01000015">
    <property type="protein sequence ID" value="KRG56987.1"/>
    <property type="molecule type" value="Genomic_DNA"/>
</dbReference>
<dbReference type="Proteomes" id="UP000050902">
    <property type="component" value="Unassembled WGS sequence"/>
</dbReference>
<dbReference type="PROSITE" id="PS50110">
    <property type="entry name" value="RESPONSE_REGULATORY"/>
    <property type="match status" value="1"/>
</dbReference>
<sequence>MAAAMLAVAAGAAPWLPPPVPAQPIATALAALACLCALLAALAARALADTSEAFAQRSRDNERELQRLRQEQQRHVQLEQQMLQAKQDAEAAMLAKGEFLATMSHEIRTPLNGIIPMLEMVAQGPLAAEQREMLNTASESSRALFRIVDDILDYSKLEAQRLELEITTFNLRELLDSLLQLMQRSAQHKGLRIDLVLDPAVRLAVRGDPVRLRQILSNLMVNAIKFTERGGIQVHVRRMGETNAQHLLRFEVRDTGIGIDADQQERLFSAFTQADASTTRLYGGTGLGLAICKRIIDLMHGRIGLDSIPGQGSTFWFEIPLLKVIGDLRAPAHGIQPRVLLVSTDARLRQRLELVLPNWGFEVRSVDTVQEALDLLRSAGTPQHWHAVVGDLPSLRLGVAALQRAGGDHRLVWLHGDAPLPTELHDSPRVVSRQASDAALRAALSEPVIATPPAGQLPPVAAMQAPPPQTLQDKDAGLAGARVLLVEDNPVNLLVAQKLLAVIGCEVDTAINGQLALDKLHAASYQAVLMDCQMPVLDGYAATRHWREHEAATDAARLPIIAMTANAMAGDRQRCLDAGMDDYLSKPISREGLQACLLRWCRPAFDNVVESRPAEPVAVEEAPASAAQTTSVPVLDREVLDELREIAGAETGTIIDVFLDDTTPLVRQLQEAAVVPDLEQLRELAHSLKSASANVGALALSAAARRVELAARAGRIERPAVMVALIIAEFARARLALIGYQSDMRSAQAMRA</sequence>
<dbReference type="SMART" id="SM00073">
    <property type="entry name" value="HPT"/>
    <property type="match status" value="1"/>
</dbReference>
<dbReference type="Pfam" id="PF00072">
    <property type="entry name" value="Response_reg"/>
    <property type="match status" value="1"/>
</dbReference>
<dbReference type="InterPro" id="IPR003594">
    <property type="entry name" value="HATPase_dom"/>
</dbReference>
<evidence type="ECO:0000256" key="10">
    <source>
        <dbReference type="ARBA" id="ARBA00023012"/>
    </source>
</evidence>
<dbReference type="Gene3D" id="1.10.287.130">
    <property type="match status" value="1"/>
</dbReference>
<dbReference type="CDD" id="cd00082">
    <property type="entry name" value="HisKA"/>
    <property type="match status" value="1"/>
</dbReference>
<dbReference type="PROSITE" id="PS50109">
    <property type="entry name" value="HIS_KIN"/>
    <property type="match status" value="1"/>
</dbReference>
<dbReference type="SMART" id="SM00387">
    <property type="entry name" value="HATPase_c"/>
    <property type="match status" value="1"/>
</dbReference>
<dbReference type="SUPFAM" id="SSF47384">
    <property type="entry name" value="Homodimeric domain of signal transducing histidine kinase"/>
    <property type="match status" value="1"/>
</dbReference>
<organism evidence="18 19">
    <name type="scientific">Stenotrophomonas nitritireducens</name>
    <dbReference type="NCBI Taxonomy" id="83617"/>
    <lineage>
        <taxon>Bacteria</taxon>
        <taxon>Pseudomonadati</taxon>
        <taxon>Pseudomonadota</taxon>
        <taxon>Gammaproteobacteria</taxon>
        <taxon>Lysobacterales</taxon>
        <taxon>Lysobacteraceae</taxon>
        <taxon>Stenotrophomonas</taxon>
    </lineage>
</organism>
<dbReference type="EC" id="2.7.13.3" evidence="3"/>
<dbReference type="InterPro" id="IPR001789">
    <property type="entry name" value="Sig_transdc_resp-reg_receiver"/>
</dbReference>
<dbReference type="InterPro" id="IPR036890">
    <property type="entry name" value="HATPase_C_sf"/>
</dbReference>
<dbReference type="Pfam" id="PF02518">
    <property type="entry name" value="HATPase_c"/>
    <property type="match status" value="1"/>
</dbReference>
<evidence type="ECO:0000256" key="13">
    <source>
        <dbReference type="PROSITE-ProRule" id="PRU00169"/>
    </source>
</evidence>
<keyword evidence="9" id="KW-1133">Transmembrane helix</keyword>
<evidence type="ECO:0000313" key="19">
    <source>
        <dbReference type="Proteomes" id="UP000050902"/>
    </source>
</evidence>
<evidence type="ECO:0000256" key="4">
    <source>
        <dbReference type="ARBA" id="ARBA00022475"/>
    </source>
</evidence>
<dbReference type="Pfam" id="PF00512">
    <property type="entry name" value="HisKA"/>
    <property type="match status" value="1"/>
</dbReference>
<evidence type="ECO:0000256" key="8">
    <source>
        <dbReference type="ARBA" id="ARBA00022840"/>
    </source>
</evidence>
<feature type="domain" description="Response regulatory" evidence="16">
    <location>
        <begin position="482"/>
        <end position="601"/>
    </location>
</feature>
<dbReference type="CDD" id="cd17546">
    <property type="entry name" value="REC_hyHK_CKI1_RcsC-like"/>
    <property type="match status" value="1"/>
</dbReference>
<evidence type="ECO:0000256" key="9">
    <source>
        <dbReference type="ARBA" id="ARBA00022989"/>
    </source>
</evidence>
<evidence type="ECO:0000256" key="7">
    <source>
        <dbReference type="ARBA" id="ARBA00022741"/>
    </source>
</evidence>
<dbReference type="PRINTS" id="PR00344">
    <property type="entry name" value="BCTRLSENSOR"/>
</dbReference>
<evidence type="ECO:0000256" key="2">
    <source>
        <dbReference type="ARBA" id="ARBA00004651"/>
    </source>
</evidence>
<dbReference type="InterPro" id="IPR005467">
    <property type="entry name" value="His_kinase_dom"/>
</dbReference>
<dbReference type="Gene3D" id="1.20.120.160">
    <property type="entry name" value="HPT domain"/>
    <property type="match status" value="1"/>
</dbReference>
<feature type="coiled-coil region" evidence="14">
    <location>
        <begin position="51"/>
        <end position="95"/>
    </location>
</feature>
<dbReference type="InterPro" id="IPR036097">
    <property type="entry name" value="HisK_dim/P_sf"/>
</dbReference>
<comment type="caution">
    <text evidence="18">The sequence shown here is derived from an EMBL/GenBank/DDBJ whole genome shotgun (WGS) entry which is preliminary data.</text>
</comment>
<dbReference type="InterPro" id="IPR008207">
    <property type="entry name" value="Sig_transdc_His_kin_Hpt_dom"/>
</dbReference>
<dbReference type="InterPro" id="IPR036641">
    <property type="entry name" value="HPT_dom_sf"/>
</dbReference>
<dbReference type="PANTHER" id="PTHR45339">
    <property type="entry name" value="HYBRID SIGNAL TRANSDUCTION HISTIDINE KINASE J"/>
    <property type="match status" value="1"/>
</dbReference>
<feature type="modified residue" description="Phosphohistidine" evidence="12">
    <location>
        <position position="686"/>
    </location>
</feature>
<dbReference type="InterPro" id="IPR011006">
    <property type="entry name" value="CheY-like_superfamily"/>
</dbReference>
<reference evidence="18 19" key="1">
    <citation type="submission" date="2015-05" db="EMBL/GenBank/DDBJ databases">
        <title>Genome sequencing and analysis of members of genus Stenotrophomonas.</title>
        <authorList>
            <person name="Patil P.P."/>
            <person name="Midha S."/>
            <person name="Patil P.B."/>
        </authorList>
    </citation>
    <scope>NUCLEOTIDE SEQUENCE [LARGE SCALE GENOMIC DNA]</scope>
    <source>
        <strain evidence="18 19">DSM 12575</strain>
    </source>
</reference>
<evidence type="ECO:0000256" key="14">
    <source>
        <dbReference type="SAM" id="Coils"/>
    </source>
</evidence>
<comment type="subcellular location">
    <subcellularLocation>
        <location evidence="2">Cell membrane</location>
        <topology evidence="2">Multi-pass membrane protein</topology>
    </subcellularLocation>
</comment>
<evidence type="ECO:0000313" key="18">
    <source>
        <dbReference type="EMBL" id="KRG56987.1"/>
    </source>
</evidence>
<evidence type="ECO:0000256" key="6">
    <source>
        <dbReference type="ARBA" id="ARBA00022692"/>
    </source>
</evidence>
<evidence type="ECO:0000256" key="11">
    <source>
        <dbReference type="ARBA" id="ARBA00023136"/>
    </source>
</evidence>
<evidence type="ECO:0000259" key="15">
    <source>
        <dbReference type="PROSITE" id="PS50109"/>
    </source>
</evidence>
<dbReference type="GO" id="GO:0016301">
    <property type="term" value="F:kinase activity"/>
    <property type="evidence" value="ECO:0007669"/>
    <property type="project" value="UniProtKB-KW"/>
</dbReference>
<keyword evidence="8" id="KW-0067">ATP-binding</keyword>
<proteinExistence type="predicted"/>
<dbReference type="Gene3D" id="3.30.565.10">
    <property type="entry name" value="Histidine kinase-like ATPase, C-terminal domain"/>
    <property type="match status" value="1"/>
</dbReference>
<keyword evidence="7" id="KW-0547">Nucleotide-binding</keyword>
<dbReference type="Pfam" id="PF01627">
    <property type="entry name" value="Hpt"/>
    <property type="match status" value="1"/>
</dbReference>
<feature type="domain" description="HPt" evidence="17">
    <location>
        <begin position="647"/>
        <end position="740"/>
    </location>
</feature>
<dbReference type="InterPro" id="IPR003661">
    <property type="entry name" value="HisK_dim/P_dom"/>
</dbReference>
<accession>A0ABR5NJI2</accession>
<keyword evidence="4" id="KW-1003">Cell membrane</keyword>
<evidence type="ECO:0000259" key="17">
    <source>
        <dbReference type="PROSITE" id="PS50894"/>
    </source>
</evidence>
<dbReference type="SMART" id="SM00388">
    <property type="entry name" value="HisKA"/>
    <property type="match status" value="1"/>
</dbReference>